<proteinExistence type="predicted"/>
<organism evidence="3 4">
    <name type="scientific">Acipenser ruthenus</name>
    <name type="common">Sterlet sturgeon</name>
    <dbReference type="NCBI Taxonomy" id="7906"/>
    <lineage>
        <taxon>Eukaryota</taxon>
        <taxon>Metazoa</taxon>
        <taxon>Chordata</taxon>
        <taxon>Craniata</taxon>
        <taxon>Vertebrata</taxon>
        <taxon>Euteleostomi</taxon>
        <taxon>Actinopterygii</taxon>
        <taxon>Chondrostei</taxon>
        <taxon>Acipenseriformes</taxon>
        <taxon>Acipenseridae</taxon>
        <taxon>Acipenser</taxon>
    </lineage>
</organism>
<evidence type="ECO:0000313" key="3">
    <source>
        <dbReference type="EMBL" id="RXM99456.1"/>
    </source>
</evidence>
<reference evidence="3 4" key="1">
    <citation type="submission" date="2019-01" db="EMBL/GenBank/DDBJ databases">
        <title>Draft Genome and Complete Hox-Cluster Characterization of the Sterlet Sturgeon (Acipenser ruthenus).</title>
        <authorList>
            <person name="Wei Q."/>
        </authorList>
    </citation>
    <scope>NUCLEOTIDE SEQUENCE [LARGE SCALE GENOMIC DNA]</scope>
    <source>
        <strain evidence="3">WHYD16114868_AA</strain>
        <tissue evidence="3">Blood</tissue>
    </source>
</reference>
<dbReference type="AlphaFoldDB" id="A0A662YTP9"/>
<protein>
    <submittedName>
        <fullName evidence="3">PiggyBac transposable element-derived protein 4</fullName>
    </submittedName>
</protein>
<dbReference type="EMBL" id="SCEB01000376">
    <property type="protein sequence ID" value="RXM99456.1"/>
    <property type="molecule type" value="Genomic_DNA"/>
</dbReference>
<evidence type="ECO:0000259" key="2">
    <source>
        <dbReference type="Pfam" id="PF13843"/>
    </source>
</evidence>
<dbReference type="InterPro" id="IPR029526">
    <property type="entry name" value="PGBD"/>
</dbReference>
<feature type="transmembrane region" description="Helical" evidence="1">
    <location>
        <begin position="249"/>
        <end position="267"/>
    </location>
</feature>
<dbReference type="Pfam" id="PF13843">
    <property type="entry name" value="DDE_Tnp_1_7"/>
    <property type="match status" value="1"/>
</dbReference>
<comment type="caution">
    <text evidence="3">The sequence shown here is derived from an EMBL/GenBank/DDBJ whole genome shotgun (WGS) entry which is preliminary data.</text>
</comment>
<evidence type="ECO:0000256" key="1">
    <source>
        <dbReference type="SAM" id="Phobius"/>
    </source>
</evidence>
<keyword evidence="1" id="KW-0812">Transmembrane</keyword>
<keyword evidence="4" id="KW-1185">Reference proteome</keyword>
<gene>
    <name evidence="3" type="ORF">EOD39_11489</name>
</gene>
<feature type="domain" description="PiggyBac transposable element-derived protein" evidence="2">
    <location>
        <begin position="12"/>
        <end position="261"/>
    </location>
</feature>
<keyword evidence="1" id="KW-0472">Membrane</keyword>
<dbReference type="PANTHER" id="PTHR46599:SF3">
    <property type="entry name" value="PIGGYBAC TRANSPOSABLE ELEMENT-DERIVED PROTEIN 4"/>
    <property type="match status" value="1"/>
</dbReference>
<dbReference type="PANTHER" id="PTHR46599">
    <property type="entry name" value="PIGGYBAC TRANSPOSABLE ELEMENT-DERIVED PROTEIN 4"/>
    <property type="match status" value="1"/>
</dbReference>
<sequence>MGQKVQTKAVWMKKVRNVVSYIDSKCRKLFIPGRDICIDESTVSFKGRIIFKCYNPQKPTKWGMRVFVLADCETGYVSAIVPYFCSPTTESLLRRDMPFLSRIVLHLCETLLQTTNGHGFHLFTDRFYTGYDLVMELLKIKIHLIGTVMANRRGLPVPVKQGHKLKMSKDNKVIVLGWKDKRLVFMLSTFQGSDCEKIQHTIKRGATEELDKPSVICDYASKMGAVDRADHYCASYAFTRKSLKWWRKMFFWLLKVAIVNSAVLFNLMKVESGQLPFCH</sequence>
<accession>A0A662YTP9</accession>
<keyword evidence="1" id="KW-1133">Transmembrane helix</keyword>
<dbReference type="Proteomes" id="UP000289886">
    <property type="component" value="Unassembled WGS sequence"/>
</dbReference>
<evidence type="ECO:0000313" key="4">
    <source>
        <dbReference type="Proteomes" id="UP000289886"/>
    </source>
</evidence>
<name>A0A662YTP9_ACIRT</name>